<keyword evidence="5" id="KW-0378">Hydrolase</keyword>
<evidence type="ECO:0000313" key="12">
    <source>
        <dbReference type="Proteomes" id="UP000076563"/>
    </source>
</evidence>
<evidence type="ECO:0000313" key="11">
    <source>
        <dbReference type="EMBL" id="KZE76065.1"/>
    </source>
</evidence>
<dbReference type="Pfam" id="PF00041">
    <property type="entry name" value="fn3"/>
    <property type="match status" value="2"/>
</dbReference>
<protein>
    <recommendedName>
        <fullName evidence="10">Fibronectin type-III domain-containing protein</fullName>
    </recommendedName>
</protein>
<dbReference type="InterPro" id="IPR006626">
    <property type="entry name" value="PbH1"/>
</dbReference>
<dbReference type="GO" id="GO:0016798">
    <property type="term" value="F:hydrolase activity, acting on glycosyl bonds"/>
    <property type="evidence" value="ECO:0007669"/>
    <property type="project" value="UniProtKB-KW"/>
</dbReference>
<dbReference type="RefSeq" id="WP_063184417.1">
    <property type="nucleotide sequence ID" value="NZ_LQRA01000069.1"/>
</dbReference>
<keyword evidence="4" id="KW-0677">Repeat</keyword>
<dbReference type="AlphaFoldDB" id="A0A161S8T8"/>
<dbReference type="GO" id="GO:0000272">
    <property type="term" value="P:polysaccharide catabolic process"/>
    <property type="evidence" value="ECO:0007669"/>
    <property type="project" value="UniProtKB-KW"/>
</dbReference>
<dbReference type="CDD" id="cd00063">
    <property type="entry name" value="FN3"/>
    <property type="match status" value="2"/>
</dbReference>
<dbReference type="Gene3D" id="2.160.20.10">
    <property type="entry name" value="Single-stranded right-handed beta-helix, Pectin lyase-like"/>
    <property type="match status" value="1"/>
</dbReference>
<evidence type="ECO:0000256" key="8">
    <source>
        <dbReference type="ARBA" id="ARBA00023326"/>
    </source>
</evidence>
<feature type="domain" description="Fibronectin type-III" evidence="10">
    <location>
        <begin position="876"/>
        <end position="961"/>
    </location>
</feature>
<dbReference type="Proteomes" id="UP000076563">
    <property type="component" value="Unassembled WGS sequence"/>
</dbReference>
<gene>
    <name evidence="11" type="ORF">AV654_24415</name>
</gene>
<comment type="subcellular location">
    <subcellularLocation>
        <location evidence="1">Secreted</location>
    </subcellularLocation>
</comment>
<evidence type="ECO:0000256" key="1">
    <source>
        <dbReference type="ARBA" id="ARBA00004613"/>
    </source>
</evidence>
<accession>A0A161S8T8</accession>
<evidence type="ECO:0000256" key="3">
    <source>
        <dbReference type="ARBA" id="ARBA00022729"/>
    </source>
</evidence>
<feature type="domain" description="Fibronectin type-III" evidence="10">
    <location>
        <begin position="608"/>
        <end position="693"/>
    </location>
</feature>
<keyword evidence="8" id="KW-0624">Polysaccharide degradation</keyword>
<dbReference type="PROSITE" id="PS50853">
    <property type="entry name" value="FN3"/>
    <property type="match status" value="2"/>
</dbReference>
<evidence type="ECO:0000256" key="9">
    <source>
        <dbReference type="SAM" id="SignalP"/>
    </source>
</evidence>
<dbReference type="SUPFAM" id="SSF51126">
    <property type="entry name" value="Pectin lyase-like"/>
    <property type="match status" value="2"/>
</dbReference>
<dbReference type="PANTHER" id="PTHR13817:SF166">
    <property type="entry name" value="NEURONAL IGCAM-RELATED"/>
    <property type="match status" value="1"/>
</dbReference>
<feature type="chain" id="PRO_5007826852" description="Fibronectin type-III domain-containing protein" evidence="9">
    <location>
        <begin position="31"/>
        <end position="1280"/>
    </location>
</feature>
<proteinExistence type="predicted"/>
<keyword evidence="2" id="KW-0964">Secreted</keyword>
<evidence type="ECO:0000259" key="10">
    <source>
        <dbReference type="PROSITE" id="PS50853"/>
    </source>
</evidence>
<feature type="signal peptide" evidence="9">
    <location>
        <begin position="1"/>
        <end position="30"/>
    </location>
</feature>
<dbReference type="STRING" id="1007103.GCA_000213315_03695"/>
<dbReference type="SUPFAM" id="SSF49265">
    <property type="entry name" value="Fibronectin type III"/>
    <property type="match status" value="2"/>
</dbReference>
<dbReference type="GO" id="GO:0005576">
    <property type="term" value="C:extracellular region"/>
    <property type="evidence" value="ECO:0007669"/>
    <property type="project" value="UniProtKB-SubCell"/>
</dbReference>
<evidence type="ECO:0000256" key="5">
    <source>
        <dbReference type="ARBA" id="ARBA00022801"/>
    </source>
</evidence>
<dbReference type="SMART" id="SM00060">
    <property type="entry name" value="FN3"/>
    <property type="match status" value="2"/>
</dbReference>
<keyword evidence="12" id="KW-1185">Reference proteome</keyword>
<dbReference type="PANTHER" id="PTHR13817">
    <property type="entry name" value="TITIN"/>
    <property type="match status" value="1"/>
</dbReference>
<dbReference type="InterPro" id="IPR050964">
    <property type="entry name" value="Striated_Muscle_Regulatory"/>
</dbReference>
<reference evidence="12" key="1">
    <citation type="submission" date="2016-01" db="EMBL/GenBank/DDBJ databases">
        <title>Draft genome of Chromobacterium sp. F49.</title>
        <authorList>
            <person name="Hong K.W."/>
        </authorList>
    </citation>
    <scope>NUCLEOTIDE SEQUENCE [LARGE SCALE GENOMIC DNA]</scope>
    <source>
        <strain evidence="12">M63</strain>
    </source>
</reference>
<dbReference type="EMBL" id="LQRA01000069">
    <property type="protein sequence ID" value="KZE76065.1"/>
    <property type="molecule type" value="Genomic_DNA"/>
</dbReference>
<organism evidence="11 12">
    <name type="scientific">Paenibacillus elgii</name>
    <dbReference type="NCBI Taxonomy" id="189691"/>
    <lineage>
        <taxon>Bacteria</taxon>
        <taxon>Bacillati</taxon>
        <taxon>Bacillota</taxon>
        <taxon>Bacilli</taxon>
        <taxon>Bacillales</taxon>
        <taxon>Paenibacillaceae</taxon>
        <taxon>Paenibacillus</taxon>
    </lineage>
</organism>
<dbReference type="Pfam" id="PF24517">
    <property type="entry name" value="CBM96"/>
    <property type="match status" value="1"/>
</dbReference>
<keyword evidence="3 9" id="KW-0732">Signal</keyword>
<dbReference type="InterPro" id="IPR036116">
    <property type="entry name" value="FN3_sf"/>
</dbReference>
<dbReference type="InterPro" id="IPR012334">
    <property type="entry name" value="Pectin_lyas_fold"/>
</dbReference>
<keyword evidence="6" id="KW-0119">Carbohydrate metabolism</keyword>
<dbReference type="Gene3D" id="2.60.40.10">
    <property type="entry name" value="Immunoglobulins"/>
    <property type="match status" value="2"/>
</dbReference>
<comment type="caution">
    <text evidence="11">The sequence shown here is derived from an EMBL/GenBank/DDBJ whole genome shotgun (WGS) entry which is preliminary data.</text>
</comment>
<sequence length="1280" mass="135329">MTAKKGLKLMLSAALVITSWGFFSASQAEAAGVHPSLPDWSHAGYKGGAPLPTGGTVIDLAAKGVKANDGKDDSDALQAVIDAIRSGSLTVNGTKVSETNRAILQFPAGEINLSKFIRADASWVTFRGAGTDPATGTKIVFRPASTYTSDNGLPVIDGKLWPGYGAFRVEDRDKDPGEPDYEGSINFHWKAGVKVANAGGGTKGGNQIKLASGGGKKFKTGDTVYVGAANTADFYQMMAAPQNYWINQHMRSQMFKVTSLSGDTLTIDKPLEFDIPYSNGGAILGTTYYSKVMPIKLVEGVGFENFYFTQDISYTPYSNKNVNDYDPVTNPNGVGLKYTNEAPEYAIHAIVFKWAQNGWVKGIRTYMTGSHPIVTEFARYMEFRDNVIFGSWNKGKGGHGYFRGSKLYDSKIMNNTIDRVRHLTLQWSATGNVVSGNTMTVDMNLHGGWERRNLIENNVITVPFRHRSWGEGEGGAEPEGGTWYPIWYGAGPHASKWSGSTGEQNVFFNNTMSKQETDGGSYTTYVPYNDPHRIYQIGWDGSKWTHLEKPAGTLIGTWTDNEKVDYALAPNKGVYDCLTFSGTSLLGGGTAVLNCKGSSPGDTQAPSAPANLTATGVTSSSVSLSWNASTDNVGVTGYDVYNGAALVATVTGTGATVSGLSPNTTYTFTVKAKDAAGNVSAASNAVKVTTSGGTQNPVPVTLTAAEDSFVRGGTYANDNYGSSDTMSVKLRASNASYDRKGYVKFNLSSISGNISSATLKLYVTNIHSNTTSYKLEARGLQNDAWSETTINAANQPTEAGTLIGTATVNQKDAYVSFDATALVKSQTDGVVSFRLVGLDEDLGADYATKEHANAAIRPVLVVNAGGSGGDTQPPSVPAGLSVTGQTSSSVSLAWNASTDNTGVAAYEVYNGSALAATVTGTTATIGGLSPNTTYTFTVKAKDAAGNASGASVPVNATTDAVGAGCSGALNSTPAIQNAMKNAKPGDIISIAPGTYLGDVSTSGDTPRTPDDSYGPGLFFSPKNGTAAGHIVLKSCDPANRAILTGKAVNDGSYGIHLTGDYWEIRDLIVTNAQKGIVVDNGNNNLLNNVEVHRIGDEGVHFRDGSSYNTLEYSKIYDTGNYQPGYGEGAYVGSDESSPYEHIVIGNTIRHTVFDGGITAEHIDIKEGADGTVVEYCYFNGTGMTGDNSADSFIDVKGVNSVIRYNEGYRNGNAKVADAFQVRTHGSKYPTGKDNTFYNNKVNLDNAPGYVVNATSAATGTKAHDDVRIGGGNLYNKNVNK</sequence>
<evidence type="ECO:0000256" key="7">
    <source>
        <dbReference type="ARBA" id="ARBA00023295"/>
    </source>
</evidence>
<dbReference type="InterPro" id="IPR003961">
    <property type="entry name" value="FN3_dom"/>
</dbReference>
<dbReference type="NCBIfam" id="NF033679">
    <property type="entry name" value="DNRLRE_dom"/>
    <property type="match status" value="1"/>
</dbReference>
<dbReference type="SMART" id="SM00710">
    <property type="entry name" value="PbH1"/>
    <property type="match status" value="6"/>
</dbReference>
<dbReference type="eggNOG" id="COG5434">
    <property type="taxonomic scope" value="Bacteria"/>
</dbReference>
<dbReference type="InterPro" id="IPR055372">
    <property type="entry name" value="CBM96"/>
</dbReference>
<dbReference type="InterPro" id="IPR011050">
    <property type="entry name" value="Pectin_lyase_fold/virulence"/>
</dbReference>
<dbReference type="InterPro" id="IPR013783">
    <property type="entry name" value="Ig-like_fold"/>
</dbReference>
<dbReference type="FunFam" id="2.60.40.10:FF:001114">
    <property type="entry name" value="Chitinase A1"/>
    <property type="match status" value="2"/>
</dbReference>
<evidence type="ECO:0000256" key="2">
    <source>
        <dbReference type="ARBA" id="ARBA00022525"/>
    </source>
</evidence>
<evidence type="ECO:0000256" key="6">
    <source>
        <dbReference type="ARBA" id="ARBA00023277"/>
    </source>
</evidence>
<dbReference type="eggNOG" id="COG3325">
    <property type="taxonomic scope" value="Bacteria"/>
</dbReference>
<evidence type="ECO:0000256" key="4">
    <source>
        <dbReference type="ARBA" id="ARBA00022737"/>
    </source>
</evidence>
<name>A0A161S8T8_9BACL</name>
<keyword evidence="7" id="KW-0326">Glycosidase</keyword>